<dbReference type="InterPro" id="IPR002514">
    <property type="entry name" value="Transposase_8"/>
</dbReference>
<dbReference type="RefSeq" id="WP_136453883.1">
    <property type="nucleotide sequence ID" value="NZ_SSWH01000005.1"/>
</dbReference>
<organism evidence="1 2">
    <name type="scientific">Arthrobacter echini</name>
    <dbReference type="NCBI Taxonomy" id="1529066"/>
    <lineage>
        <taxon>Bacteria</taxon>
        <taxon>Bacillati</taxon>
        <taxon>Actinomycetota</taxon>
        <taxon>Actinomycetes</taxon>
        <taxon>Micrococcales</taxon>
        <taxon>Micrococcaceae</taxon>
        <taxon>Arthrobacter</taxon>
    </lineage>
</organism>
<accession>A0A4S5E5S2</accession>
<reference evidence="1 2" key="1">
    <citation type="submission" date="2019-04" db="EMBL/GenBank/DDBJ databases">
        <authorList>
            <person name="Liu Q."/>
            <person name="Xin Y.-H."/>
        </authorList>
    </citation>
    <scope>NUCLEOTIDE SEQUENCE [LARGE SCALE GENOMIC DNA]</scope>
    <source>
        <strain evidence="1 2">AM23</strain>
    </source>
</reference>
<dbReference type="Pfam" id="PF01527">
    <property type="entry name" value="HTH_Tnp_1"/>
    <property type="match status" value="1"/>
</dbReference>
<keyword evidence="2" id="KW-1185">Reference proteome</keyword>
<dbReference type="AlphaFoldDB" id="A0A4S5E5S2"/>
<dbReference type="GO" id="GO:0004803">
    <property type="term" value="F:transposase activity"/>
    <property type="evidence" value="ECO:0007669"/>
    <property type="project" value="InterPro"/>
</dbReference>
<protein>
    <submittedName>
        <fullName evidence="1">Transposase</fullName>
    </submittedName>
</protein>
<dbReference type="GO" id="GO:0003677">
    <property type="term" value="F:DNA binding"/>
    <property type="evidence" value="ECO:0007669"/>
    <property type="project" value="InterPro"/>
</dbReference>
<dbReference type="EMBL" id="SSWH01000005">
    <property type="protein sequence ID" value="THJ66783.1"/>
    <property type="molecule type" value="Genomic_DNA"/>
</dbReference>
<dbReference type="SUPFAM" id="SSF46689">
    <property type="entry name" value="Homeodomain-like"/>
    <property type="match status" value="1"/>
</dbReference>
<comment type="caution">
    <text evidence="1">The sequence shown here is derived from an EMBL/GenBank/DDBJ whole genome shotgun (WGS) entry which is preliminary data.</text>
</comment>
<sequence length="100" mass="11059">MTVRDKKNYDPSFREESVQLVVTSGRPVKQVAADIGVKPSTLGNWVRQYREANPGTTGAADARGPVAWEEHQRALTENAKLKAEVEFLGKVSAFFAAKQR</sequence>
<dbReference type="OrthoDB" id="52928at2"/>
<dbReference type="Gene3D" id="1.10.10.60">
    <property type="entry name" value="Homeodomain-like"/>
    <property type="match status" value="1"/>
</dbReference>
<name>A0A4S5E5S2_9MICC</name>
<dbReference type="GO" id="GO:0006313">
    <property type="term" value="P:DNA transposition"/>
    <property type="evidence" value="ECO:0007669"/>
    <property type="project" value="InterPro"/>
</dbReference>
<dbReference type="InterPro" id="IPR009057">
    <property type="entry name" value="Homeodomain-like_sf"/>
</dbReference>
<gene>
    <name evidence="1" type="ORF">E8P82_07580</name>
</gene>
<dbReference type="Proteomes" id="UP000305233">
    <property type="component" value="Unassembled WGS sequence"/>
</dbReference>
<evidence type="ECO:0000313" key="1">
    <source>
        <dbReference type="EMBL" id="THJ66783.1"/>
    </source>
</evidence>
<evidence type="ECO:0000313" key="2">
    <source>
        <dbReference type="Proteomes" id="UP000305233"/>
    </source>
</evidence>
<proteinExistence type="predicted"/>